<keyword evidence="3 7" id="KW-0378">Hydrolase</keyword>
<evidence type="ECO:0000259" key="8">
    <source>
        <dbReference type="Pfam" id="PF00717"/>
    </source>
</evidence>
<accession>A8ZLK6</accession>
<dbReference type="GO" id="GO:0006355">
    <property type="term" value="P:regulation of DNA-templated transcription"/>
    <property type="evidence" value="ECO:0007669"/>
    <property type="project" value="InterPro"/>
</dbReference>
<dbReference type="EMBL" id="CP000839">
    <property type="protein sequence ID" value="ABW32033.1"/>
    <property type="molecule type" value="Genomic_DNA"/>
</dbReference>
<keyword evidence="5" id="KW-0234">DNA repair</keyword>
<name>A8ZLK6_ACAM1</name>
<dbReference type="GO" id="GO:0003677">
    <property type="term" value="F:DNA binding"/>
    <property type="evidence" value="ECO:0007669"/>
    <property type="project" value="InterPro"/>
</dbReference>
<dbReference type="InterPro" id="IPR039418">
    <property type="entry name" value="LexA-like"/>
</dbReference>
<dbReference type="CDD" id="cd06529">
    <property type="entry name" value="S24_LexA-like"/>
    <property type="match status" value="1"/>
</dbReference>
<evidence type="ECO:0000256" key="4">
    <source>
        <dbReference type="ARBA" id="ARBA00022813"/>
    </source>
</evidence>
<gene>
    <name evidence="9" type="primary">umuD</name>
    <name evidence="9" type="ordered locus">AM1_B0314</name>
</gene>
<dbReference type="InterPro" id="IPR006197">
    <property type="entry name" value="Peptidase_S24_LexA"/>
</dbReference>
<comment type="similarity">
    <text evidence="1 7">Belongs to the peptidase S24 family.</text>
</comment>
<dbReference type="SUPFAM" id="SSF51306">
    <property type="entry name" value="LexA/Signal peptidase"/>
    <property type="match status" value="1"/>
</dbReference>
<dbReference type="Pfam" id="PF00717">
    <property type="entry name" value="Peptidase_S24"/>
    <property type="match status" value="1"/>
</dbReference>
<protein>
    <submittedName>
        <fullName evidence="9">SOS mutagenesis protein UmuD, putative</fullName>
    </submittedName>
</protein>
<dbReference type="InterPro" id="IPR015927">
    <property type="entry name" value="Peptidase_S24_S26A/B/C"/>
</dbReference>
<dbReference type="OrthoDB" id="9802364at2"/>
<sequence>MLVRSVHAVEQADSVCLPILSVPVSAGFPSPADDHLQSELNLQDALVHHPAATFFMKVEGYSMTGCGIFSGDLLIVDRSLDPVDGAVVIAVLDGEFTVKRFRRSKGQVLLAAENSDYPPITVQKGMDFYVWGVVTFVVHGLAT</sequence>
<keyword evidence="10" id="KW-1185">Reference proteome</keyword>
<evidence type="ECO:0000256" key="2">
    <source>
        <dbReference type="ARBA" id="ARBA00022763"/>
    </source>
</evidence>
<dbReference type="GO" id="GO:0016787">
    <property type="term" value="F:hydrolase activity"/>
    <property type="evidence" value="ECO:0007669"/>
    <property type="project" value="UniProtKB-KW"/>
</dbReference>
<dbReference type="GO" id="GO:0009432">
    <property type="term" value="P:SOS response"/>
    <property type="evidence" value="ECO:0007669"/>
    <property type="project" value="UniProtKB-KW"/>
</dbReference>
<organism evidence="9 10">
    <name type="scientific">Acaryochloris marina (strain MBIC 11017)</name>
    <dbReference type="NCBI Taxonomy" id="329726"/>
    <lineage>
        <taxon>Bacteria</taxon>
        <taxon>Bacillati</taxon>
        <taxon>Cyanobacteriota</taxon>
        <taxon>Cyanophyceae</taxon>
        <taxon>Acaryochloridales</taxon>
        <taxon>Acaryochloridaceae</taxon>
        <taxon>Acaryochloris</taxon>
    </lineage>
</organism>
<dbReference type="PANTHER" id="PTHR33516">
    <property type="entry name" value="LEXA REPRESSOR"/>
    <property type="match status" value="1"/>
</dbReference>
<dbReference type="RefSeq" id="WP_012167181.1">
    <property type="nucleotide sequence ID" value="NC_009927.1"/>
</dbReference>
<dbReference type="PRINTS" id="PR00726">
    <property type="entry name" value="LEXASERPTASE"/>
</dbReference>
<dbReference type="KEGG" id="amr:AM1_B0314"/>
<evidence type="ECO:0000256" key="3">
    <source>
        <dbReference type="ARBA" id="ARBA00022801"/>
    </source>
</evidence>
<reference evidence="9 10" key="1">
    <citation type="journal article" date="2008" name="Proc. Natl. Acad. Sci. U.S.A.">
        <title>Niche adaptation and genome expansion in the chlorophyll d-producing cyanobacterium Acaryochloris marina.</title>
        <authorList>
            <person name="Swingley W.D."/>
            <person name="Chen M."/>
            <person name="Cheung P.C."/>
            <person name="Conrad A.L."/>
            <person name="Dejesa L.C."/>
            <person name="Hao J."/>
            <person name="Honchak B.M."/>
            <person name="Karbach L.E."/>
            <person name="Kurdoglu A."/>
            <person name="Lahiri S."/>
            <person name="Mastrian S.D."/>
            <person name="Miyashita H."/>
            <person name="Page L."/>
            <person name="Ramakrishna P."/>
            <person name="Satoh S."/>
            <person name="Sattley W.M."/>
            <person name="Shimada Y."/>
            <person name="Taylor H.L."/>
            <person name="Tomo T."/>
            <person name="Tsuchiya T."/>
            <person name="Wang Z.T."/>
            <person name="Raymond J."/>
            <person name="Mimuro M."/>
            <person name="Blankenship R.E."/>
            <person name="Touchman J.W."/>
        </authorList>
    </citation>
    <scope>NUCLEOTIDE SEQUENCE [LARGE SCALE GENOMIC DNA]</scope>
    <source>
        <strain evidence="10">MBIC 11017</strain>
        <plasmid evidence="10">Plasmid pREB2</plasmid>
    </source>
</reference>
<keyword evidence="4 7" id="KW-0068">Autocatalytic cleavage</keyword>
<dbReference type="AlphaFoldDB" id="A8ZLK6"/>
<evidence type="ECO:0000313" key="9">
    <source>
        <dbReference type="EMBL" id="ABW32033.1"/>
    </source>
</evidence>
<dbReference type="Gene3D" id="2.10.109.10">
    <property type="entry name" value="Umud Fragment, subunit A"/>
    <property type="match status" value="1"/>
</dbReference>
<dbReference type="GO" id="GO:0006281">
    <property type="term" value="P:DNA repair"/>
    <property type="evidence" value="ECO:0007669"/>
    <property type="project" value="UniProtKB-KW"/>
</dbReference>
<dbReference type="InterPro" id="IPR050077">
    <property type="entry name" value="LexA_repressor"/>
</dbReference>
<keyword evidence="9" id="KW-0614">Plasmid</keyword>
<proteinExistence type="inferred from homology"/>
<dbReference type="InterPro" id="IPR036286">
    <property type="entry name" value="LexA/Signal_pep-like_sf"/>
</dbReference>
<keyword evidence="2" id="KW-0227">DNA damage</keyword>
<keyword evidence="6" id="KW-0742">SOS response</keyword>
<geneLocation type="plasmid" evidence="9 10">
    <name>pREB2</name>
</geneLocation>
<evidence type="ECO:0000256" key="5">
    <source>
        <dbReference type="ARBA" id="ARBA00023204"/>
    </source>
</evidence>
<evidence type="ECO:0000313" key="10">
    <source>
        <dbReference type="Proteomes" id="UP000000268"/>
    </source>
</evidence>
<dbReference type="MEROPS" id="S24.003"/>
<feature type="domain" description="Peptidase S24/S26A/S26B/S26C" evidence="8">
    <location>
        <begin position="23"/>
        <end position="134"/>
    </location>
</feature>
<dbReference type="Proteomes" id="UP000000268">
    <property type="component" value="Plasmid pREB2"/>
</dbReference>
<dbReference type="NCBIfam" id="NF007621">
    <property type="entry name" value="PRK10276.1"/>
    <property type="match status" value="1"/>
</dbReference>
<dbReference type="PANTHER" id="PTHR33516:SF2">
    <property type="entry name" value="LEXA REPRESSOR-RELATED"/>
    <property type="match status" value="1"/>
</dbReference>
<dbReference type="HOGENOM" id="CLU_066192_0_0_3"/>
<evidence type="ECO:0000256" key="7">
    <source>
        <dbReference type="RuleBase" id="RU003991"/>
    </source>
</evidence>
<evidence type="ECO:0000256" key="6">
    <source>
        <dbReference type="ARBA" id="ARBA00023236"/>
    </source>
</evidence>
<evidence type="ECO:0000256" key="1">
    <source>
        <dbReference type="ARBA" id="ARBA00007484"/>
    </source>
</evidence>